<keyword evidence="3" id="KW-0274">FAD</keyword>
<evidence type="ECO:0000259" key="5">
    <source>
        <dbReference type="Pfam" id="PF01494"/>
    </source>
</evidence>
<dbReference type="InterPro" id="IPR036188">
    <property type="entry name" value="FAD/NAD-bd_sf"/>
</dbReference>
<dbReference type="PRINTS" id="PR00420">
    <property type="entry name" value="RNGMNOXGNASE"/>
</dbReference>
<dbReference type="PANTHER" id="PTHR43004:SF19">
    <property type="entry name" value="BINDING MONOOXYGENASE, PUTATIVE (JCVI)-RELATED"/>
    <property type="match status" value="1"/>
</dbReference>
<dbReference type="SUPFAM" id="SSF51905">
    <property type="entry name" value="FAD/NAD(P)-binding domain"/>
    <property type="match status" value="1"/>
</dbReference>
<dbReference type="RefSeq" id="WP_141167978.1">
    <property type="nucleotide sequence ID" value="NZ_VHLH01000033.1"/>
</dbReference>
<dbReference type="PANTHER" id="PTHR43004">
    <property type="entry name" value="TRK SYSTEM POTASSIUM UPTAKE PROTEIN"/>
    <property type="match status" value="1"/>
</dbReference>
<dbReference type="Pfam" id="PF01494">
    <property type="entry name" value="FAD_binding_3"/>
    <property type="match status" value="1"/>
</dbReference>
<dbReference type="Gene3D" id="3.30.70.2450">
    <property type="match status" value="1"/>
</dbReference>
<dbReference type="InterPro" id="IPR002938">
    <property type="entry name" value="FAD-bd"/>
</dbReference>
<protein>
    <submittedName>
        <fullName evidence="6">Monooxygenase</fullName>
    </submittedName>
</protein>
<dbReference type="OrthoDB" id="9791689at2"/>
<proteinExistence type="predicted"/>
<evidence type="ECO:0000256" key="4">
    <source>
        <dbReference type="ARBA" id="ARBA00023002"/>
    </source>
</evidence>
<name>A0A506TZ45_9HYPH</name>
<feature type="domain" description="FAD-binding" evidence="5">
    <location>
        <begin position="3"/>
        <end position="344"/>
    </location>
</feature>
<dbReference type="EMBL" id="VHLH01000033">
    <property type="protein sequence ID" value="TPW26261.1"/>
    <property type="molecule type" value="Genomic_DNA"/>
</dbReference>
<comment type="caution">
    <text evidence="6">The sequence shown here is derived from an EMBL/GenBank/DDBJ whole genome shotgun (WGS) entry which is preliminary data.</text>
</comment>
<evidence type="ECO:0000313" key="7">
    <source>
        <dbReference type="Proteomes" id="UP000320314"/>
    </source>
</evidence>
<dbReference type="InterPro" id="IPR038220">
    <property type="entry name" value="PHOX_C_sf"/>
</dbReference>
<sequence>MAAEVLIVGAGPTGLVLAISLARQGASFRLIDENAGPGTRSRATVVHARTLEFYRHFGFAADVVAEGIATETIHLHERSASGRSREVMTVGLGELGRGLSPYPFILTYPQDLHERLLDRQLAKLGGRVERSTKLVRFRQTDDAILATIRHPDGGEHEAAFAYVCGCDGAHSAVRQGLGIGFAGGTYDQPFYVADVRLAGRPDDDFHMNLGKRLLALRMPVRATGMHRLIGLVPPELAGKTDLTFDDLKEDVEDLIGAKVAEVNWFSRYRVHHRVADRFHIGRVFLLGDAGHVHSPVGGQGMNTGIGDAVNLGWKLGAVAVGNADTGLLDSYEPERIAFARSLVATTDRVFTRMIAGGIAGKIVRRFVAPLTGNTAARFAVTRRAAFRTVSQIRIRYGDTPLSEGKAGKVAAGDRLPWAGDDADNFSEFDGKSWRVHVYGKAEPAFAAGIADLTLGLKAFEWSAPVEKAGFKKDAVYVVRPDGHVGYASSGQDCIAVERYLDRICVRLSGREIRDPVDQTDRA</sequence>
<dbReference type="Gene3D" id="3.50.50.60">
    <property type="entry name" value="FAD/NAD(P)-binding domain"/>
    <property type="match status" value="1"/>
</dbReference>
<dbReference type="GO" id="GO:0071949">
    <property type="term" value="F:FAD binding"/>
    <property type="evidence" value="ECO:0007669"/>
    <property type="project" value="InterPro"/>
</dbReference>
<keyword evidence="6" id="KW-0503">Monooxygenase</keyword>
<keyword evidence="7" id="KW-1185">Reference proteome</keyword>
<dbReference type="Proteomes" id="UP000320314">
    <property type="component" value="Unassembled WGS sequence"/>
</dbReference>
<comment type="cofactor">
    <cofactor evidence="1">
        <name>FAD</name>
        <dbReference type="ChEBI" id="CHEBI:57692"/>
    </cofactor>
</comment>
<organism evidence="6 7">
    <name type="scientific">Pararhizobium mangrovi</name>
    <dbReference type="NCBI Taxonomy" id="2590452"/>
    <lineage>
        <taxon>Bacteria</taxon>
        <taxon>Pseudomonadati</taxon>
        <taxon>Pseudomonadota</taxon>
        <taxon>Alphaproteobacteria</taxon>
        <taxon>Hyphomicrobiales</taxon>
        <taxon>Rhizobiaceae</taxon>
        <taxon>Rhizobium/Agrobacterium group</taxon>
        <taxon>Pararhizobium</taxon>
    </lineage>
</organism>
<gene>
    <name evidence="6" type="ORF">FJU11_15445</name>
</gene>
<keyword evidence="2" id="KW-0285">Flavoprotein</keyword>
<evidence type="ECO:0000256" key="3">
    <source>
        <dbReference type="ARBA" id="ARBA00022827"/>
    </source>
</evidence>
<dbReference type="GO" id="GO:0016709">
    <property type="term" value="F:oxidoreductase activity, acting on paired donors, with incorporation or reduction of molecular oxygen, NAD(P)H as one donor, and incorporation of one atom of oxygen"/>
    <property type="evidence" value="ECO:0007669"/>
    <property type="project" value="UniProtKB-ARBA"/>
</dbReference>
<dbReference type="AlphaFoldDB" id="A0A506TZ45"/>
<evidence type="ECO:0000256" key="1">
    <source>
        <dbReference type="ARBA" id="ARBA00001974"/>
    </source>
</evidence>
<reference evidence="6 7" key="1">
    <citation type="submission" date="2019-06" db="EMBL/GenBank/DDBJ databases">
        <authorList>
            <person name="Li M."/>
        </authorList>
    </citation>
    <scope>NUCLEOTIDE SEQUENCE [LARGE SCALE GENOMIC DNA]</scope>
    <source>
        <strain evidence="6 7">BGMRC6574</strain>
    </source>
</reference>
<evidence type="ECO:0000313" key="6">
    <source>
        <dbReference type="EMBL" id="TPW26261.1"/>
    </source>
</evidence>
<keyword evidence="4" id="KW-0560">Oxidoreductase</keyword>
<evidence type="ECO:0000256" key="2">
    <source>
        <dbReference type="ARBA" id="ARBA00022630"/>
    </source>
</evidence>
<accession>A0A506TZ45</accession>
<dbReference type="InterPro" id="IPR050641">
    <property type="entry name" value="RIFMO-like"/>
</dbReference>
<dbReference type="Gene3D" id="3.40.30.20">
    <property type="match status" value="1"/>
</dbReference>